<feature type="chain" id="PRO_5043586965" description="Ig-like domain-containing protein" evidence="2">
    <location>
        <begin position="26"/>
        <end position="432"/>
    </location>
</feature>
<feature type="region of interest" description="Disordered" evidence="1">
    <location>
        <begin position="40"/>
        <end position="61"/>
    </location>
</feature>
<evidence type="ECO:0000313" key="5">
    <source>
        <dbReference type="Proteomes" id="UP001487740"/>
    </source>
</evidence>
<proteinExistence type="predicted"/>
<protein>
    <recommendedName>
        <fullName evidence="3">Ig-like domain-containing protein</fullName>
    </recommendedName>
</protein>
<comment type="caution">
    <text evidence="4">The sequence shown here is derived from an EMBL/GenBank/DDBJ whole genome shotgun (WGS) entry which is preliminary data.</text>
</comment>
<accession>A0AAW0TT24</accession>
<dbReference type="InterPro" id="IPR013106">
    <property type="entry name" value="Ig_V-set"/>
</dbReference>
<keyword evidence="5" id="KW-1185">Reference proteome</keyword>
<dbReference type="GO" id="GO:0050808">
    <property type="term" value="P:synapse organization"/>
    <property type="evidence" value="ECO:0007669"/>
    <property type="project" value="TreeGrafter"/>
</dbReference>
<dbReference type="InterPro" id="IPR003599">
    <property type="entry name" value="Ig_sub"/>
</dbReference>
<feature type="region of interest" description="Disordered" evidence="1">
    <location>
        <begin position="73"/>
        <end position="148"/>
    </location>
</feature>
<feature type="domain" description="Ig-like" evidence="3">
    <location>
        <begin position="195"/>
        <end position="281"/>
    </location>
</feature>
<dbReference type="InterPro" id="IPR036179">
    <property type="entry name" value="Ig-like_dom_sf"/>
</dbReference>
<dbReference type="GO" id="GO:0032589">
    <property type="term" value="C:neuron projection membrane"/>
    <property type="evidence" value="ECO:0007669"/>
    <property type="project" value="TreeGrafter"/>
</dbReference>
<evidence type="ECO:0000256" key="2">
    <source>
        <dbReference type="SAM" id="SignalP"/>
    </source>
</evidence>
<dbReference type="Pfam" id="PF13927">
    <property type="entry name" value="Ig_3"/>
    <property type="match status" value="1"/>
</dbReference>
<dbReference type="PROSITE" id="PS50835">
    <property type="entry name" value="IG_LIKE"/>
    <property type="match status" value="2"/>
</dbReference>
<dbReference type="InterPro" id="IPR037448">
    <property type="entry name" value="Zig-8"/>
</dbReference>
<dbReference type="InterPro" id="IPR013098">
    <property type="entry name" value="Ig_I-set"/>
</dbReference>
<keyword evidence="2" id="KW-0732">Signal</keyword>
<dbReference type="Proteomes" id="UP001487740">
    <property type="component" value="Unassembled WGS sequence"/>
</dbReference>
<feature type="compositionally biased region" description="Polar residues" evidence="1">
    <location>
        <begin position="154"/>
        <end position="165"/>
    </location>
</feature>
<dbReference type="PANTHER" id="PTHR23279">
    <property type="entry name" value="DEFECTIVE PROBOSCIS EXTENSION RESPONSE DPR -RELATED"/>
    <property type="match status" value="1"/>
</dbReference>
<evidence type="ECO:0000256" key="1">
    <source>
        <dbReference type="SAM" id="MobiDB-lite"/>
    </source>
</evidence>
<dbReference type="SMART" id="SM00406">
    <property type="entry name" value="IGv"/>
    <property type="match status" value="2"/>
</dbReference>
<sequence>MIRHRSLLSLLPLLLLLLLMGAAVGRGMDTDEVHFIPKVTTTSTTPSTPSSKHPSVLTSLDIPPEYLEEILRPRKPPKIPREPSLHRQPQQEAPAGQHTPQEHEGQYTGEEEHEKSHEYKNTPLHNAVGSQSPGRGEESLEIRAESSQIPAIVFSSSKDSGSGENDQQKSRWRWGWWNEEPSEVQQRREESNSGPRFDRTLARKLTVQEGKTAVLACRVVNNDEKAVSWMRHQDLHILSVGEYKYNSDDRITVSLNEERQEWRLVIERVTLKDAGMYQCQVATKPVLSFVVNLEVVVPKAEVLNGPEVFVHCGSLINLTCVVLHGTRRPVYVYWYHHDKVLDYEGRGGVTVITQASENTISHLLMRNATPSDSGTYSCTPSNGRRATTTVHVLNGEHRAAMQSATGPHCLAPLLLVLCLASVLPLYISPAAP</sequence>
<dbReference type="SMART" id="SM00409">
    <property type="entry name" value="IG"/>
    <property type="match status" value="2"/>
</dbReference>
<dbReference type="CDD" id="cd00096">
    <property type="entry name" value="Ig"/>
    <property type="match status" value="1"/>
</dbReference>
<feature type="compositionally biased region" description="Low complexity" evidence="1">
    <location>
        <begin position="40"/>
        <end position="51"/>
    </location>
</feature>
<evidence type="ECO:0000259" key="3">
    <source>
        <dbReference type="PROSITE" id="PS50835"/>
    </source>
</evidence>
<feature type="domain" description="Ig-like" evidence="3">
    <location>
        <begin position="298"/>
        <end position="391"/>
    </location>
</feature>
<feature type="signal peptide" evidence="2">
    <location>
        <begin position="1"/>
        <end position="25"/>
    </location>
</feature>
<dbReference type="InterPro" id="IPR003598">
    <property type="entry name" value="Ig_sub2"/>
</dbReference>
<dbReference type="SMART" id="SM00408">
    <property type="entry name" value="IGc2"/>
    <property type="match status" value="2"/>
</dbReference>
<dbReference type="PANTHER" id="PTHR23279:SF45">
    <property type="entry name" value="DEFECTIVE PROBOSCIS EXTENSION RESPONSE 12, ISOFORM C"/>
    <property type="match status" value="1"/>
</dbReference>
<name>A0AAW0TT24_SCYPA</name>
<evidence type="ECO:0000313" key="4">
    <source>
        <dbReference type="EMBL" id="KAK8389841.1"/>
    </source>
</evidence>
<dbReference type="EMBL" id="JARAKH010000027">
    <property type="protein sequence ID" value="KAK8389841.1"/>
    <property type="molecule type" value="Genomic_DNA"/>
</dbReference>
<dbReference type="SUPFAM" id="SSF48726">
    <property type="entry name" value="Immunoglobulin"/>
    <property type="match status" value="2"/>
</dbReference>
<feature type="compositionally biased region" description="Basic and acidic residues" evidence="1">
    <location>
        <begin position="100"/>
        <end position="120"/>
    </location>
</feature>
<feature type="region of interest" description="Disordered" evidence="1">
    <location>
        <begin position="154"/>
        <end position="173"/>
    </location>
</feature>
<dbReference type="AlphaFoldDB" id="A0AAW0TT24"/>
<dbReference type="Gene3D" id="2.60.40.10">
    <property type="entry name" value="Immunoglobulins"/>
    <property type="match status" value="2"/>
</dbReference>
<organism evidence="4 5">
    <name type="scientific">Scylla paramamosain</name>
    <name type="common">Mud crab</name>
    <dbReference type="NCBI Taxonomy" id="85552"/>
    <lineage>
        <taxon>Eukaryota</taxon>
        <taxon>Metazoa</taxon>
        <taxon>Ecdysozoa</taxon>
        <taxon>Arthropoda</taxon>
        <taxon>Crustacea</taxon>
        <taxon>Multicrustacea</taxon>
        <taxon>Malacostraca</taxon>
        <taxon>Eumalacostraca</taxon>
        <taxon>Eucarida</taxon>
        <taxon>Decapoda</taxon>
        <taxon>Pleocyemata</taxon>
        <taxon>Brachyura</taxon>
        <taxon>Eubrachyura</taxon>
        <taxon>Portunoidea</taxon>
        <taxon>Portunidae</taxon>
        <taxon>Portuninae</taxon>
        <taxon>Scylla</taxon>
    </lineage>
</organism>
<gene>
    <name evidence="4" type="ORF">O3P69_009084</name>
</gene>
<feature type="compositionally biased region" description="Basic and acidic residues" evidence="1">
    <location>
        <begin position="135"/>
        <end position="144"/>
    </location>
</feature>
<dbReference type="InterPro" id="IPR007110">
    <property type="entry name" value="Ig-like_dom"/>
</dbReference>
<dbReference type="InterPro" id="IPR013783">
    <property type="entry name" value="Ig-like_fold"/>
</dbReference>
<dbReference type="Pfam" id="PF07679">
    <property type="entry name" value="I-set"/>
    <property type="match status" value="1"/>
</dbReference>
<reference evidence="4 5" key="1">
    <citation type="submission" date="2023-03" db="EMBL/GenBank/DDBJ databases">
        <title>High-quality genome of Scylla paramamosain provides insights in environmental adaptation.</title>
        <authorList>
            <person name="Zhang L."/>
        </authorList>
    </citation>
    <scope>NUCLEOTIDE SEQUENCE [LARGE SCALE GENOMIC DNA]</scope>
    <source>
        <strain evidence="4">LZ_2023a</strain>
        <tissue evidence="4">Muscle</tissue>
    </source>
</reference>